<proteinExistence type="inferred from homology"/>
<dbReference type="PROSITE" id="PS51257">
    <property type="entry name" value="PROKAR_LIPOPROTEIN"/>
    <property type="match status" value="1"/>
</dbReference>
<evidence type="ECO:0000256" key="3">
    <source>
        <dbReference type="ARBA" id="ARBA00022592"/>
    </source>
</evidence>
<dbReference type="NCBIfam" id="TIGR00975">
    <property type="entry name" value="3a0107s03"/>
    <property type="match status" value="1"/>
</dbReference>
<dbReference type="CDD" id="cd13565">
    <property type="entry name" value="PBP2_PstS"/>
    <property type="match status" value="1"/>
</dbReference>
<evidence type="ECO:0000259" key="7">
    <source>
        <dbReference type="Pfam" id="PF12849"/>
    </source>
</evidence>
<keyword evidence="6" id="KW-0732">Signal</keyword>
<name>A0ABY7JSF1_9ACTN</name>
<dbReference type="Gene3D" id="3.40.190.10">
    <property type="entry name" value="Periplasmic binding protein-like II"/>
    <property type="match status" value="2"/>
</dbReference>
<accession>A0ABY7JSF1</accession>
<feature type="region of interest" description="Disordered" evidence="5">
    <location>
        <begin position="25"/>
        <end position="62"/>
    </location>
</feature>
<evidence type="ECO:0000313" key="9">
    <source>
        <dbReference type="Proteomes" id="UP001164693"/>
    </source>
</evidence>
<dbReference type="InterPro" id="IPR005673">
    <property type="entry name" value="ABC_phos-bd_PstS"/>
</dbReference>
<feature type="compositionally biased region" description="Polar residues" evidence="5">
    <location>
        <begin position="32"/>
        <end position="62"/>
    </location>
</feature>
<dbReference type="PANTHER" id="PTHR42996:SF1">
    <property type="entry name" value="PHOSPHATE-BINDING PROTEIN PSTS"/>
    <property type="match status" value="1"/>
</dbReference>
<reference evidence="8" key="1">
    <citation type="submission" date="2022-05" db="EMBL/GenBank/DDBJ databases">
        <title>Jatrophihabitans sp. SB3-54 whole genome sequence.</title>
        <authorList>
            <person name="Suh M.K."/>
            <person name="Eom M.K."/>
            <person name="Kim J.S."/>
            <person name="Kim H.S."/>
            <person name="Do H.E."/>
            <person name="Shin Y.K."/>
            <person name="Lee J.-S."/>
        </authorList>
    </citation>
    <scope>NUCLEOTIDE SEQUENCE</scope>
    <source>
        <strain evidence="8">SB3-54</strain>
    </source>
</reference>
<keyword evidence="9" id="KW-1185">Reference proteome</keyword>
<feature type="domain" description="PBP" evidence="7">
    <location>
        <begin position="48"/>
        <end position="344"/>
    </location>
</feature>
<evidence type="ECO:0000256" key="5">
    <source>
        <dbReference type="SAM" id="MobiDB-lite"/>
    </source>
</evidence>
<organism evidence="8 9">
    <name type="scientific">Jatrophihabitans cynanchi</name>
    <dbReference type="NCBI Taxonomy" id="2944128"/>
    <lineage>
        <taxon>Bacteria</taxon>
        <taxon>Bacillati</taxon>
        <taxon>Actinomycetota</taxon>
        <taxon>Actinomycetes</taxon>
        <taxon>Jatrophihabitantales</taxon>
        <taxon>Jatrophihabitantaceae</taxon>
        <taxon>Jatrophihabitans</taxon>
    </lineage>
</organism>
<comment type="similarity">
    <text evidence="1 4">Belongs to the PstS family.</text>
</comment>
<feature type="chain" id="PRO_5047351814" description="Phosphate-binding protein" evidence="6">
    <location>
        <begin position="21"/>
        <end position="377"/>
    </location>
</feature>
<keyword evidence="2 4" id="KW-0813">Transport</keyword>
<evidence type="ECO:0000256" key="2">
    <source>
        <dbReference type="ARBA" id="ARBA00022448"/>
    </source>
</evidence>
<keyword evidence="3 4" id="KW-0592">Phosphate transport</keyword>
<evidence type="ECO:0000313" key="8">
    <source>
        <dbReference type="EMBL" id="WAX55496.1"/>
    </source>
</evidence>
<evidence type="ECO:0000256" key="4">
    <source>
        <dbReference type="PIRNR" id="PIRNR002756"/>
    </source>
</evidence>
<dbReference type="InterPro" id="IPR050962">
    <property type="entry name" value="Phosphate-bind_PstS"/>
</dbReference>
<feature type="signal peptide" evidence="6">
    <location>
        <begin position="1"/>
        <end position="20"/>
    </location>
</feature>
<dbReference type="EMBL" id="CP097463">
    <property type="protein sequence ID" value="WAX55496.1"/>
    <property type="molecule type" value="Genomic_DNA"/>
</dbReference>
<dbReference type="PIRSF" id="PIRSF002756">
    <property type="entry name" value="PstS"/>
    <property type="match status" value="1"/>
</dbReference>
<dbReference type="PANTHER" id="PTHR42996">
    <property type="entry name" value="PHOSPHATE-BINDING PROTEIN PSTS"/>
    <property type="match status" value="1"/>
</dbReference>
<dbReference type="RefSeq" id="WP_269442009.1">
    <property type="nucleotide sequence ID" value="NZ_CP097463.1"/>
</dbReference>
<protein>
    <recommendedName>
        <fullName evidence="4">Phosphate-binding protein</fullName>
    </recommendedName>
</protein>
<dbReference type="Proteomes" id="UP001164693">
    <property type="component" value="Chromosome"/>
</dbReference>
<evidence type="ECO:0000256" key="1">
    <source>
        <dbReference type="ARBA" id="ARBA00008725"/>
    </source>
</evidence>
<dbReference type="Pfam" id="PF12849">
    <property type="entry name" value="PBP_like_2"/>
    <property type="match status" value="1"/>
</dbReference>
<sequence>MKLNRTGVATGLLAGAIALAACSSSANGGSNDNPPANTGARTSASSTPSGQDCPSGTLNAEGSTAQTNAINQWIKDYQSACSGATVNYNPTGSGAGITAFTAGQVDFAGSDSALDPGKGEVAAAQQRCASTPLDLPMVVGPVAIAYKLKGVDKLIVNGELIAKIFLGKVTTWNDPAISALNPGVTLPSTKISVFYRSDSSGTTQNFEKYLAATAPGIFTAKPDKDSSKAGFAGQGKAKSQGVADAIAATEGGIGYDEYSFAVASGLSTAQIDNGGGPVELSKETASTAAGAAKVVGTGNDLSLQIDYATKTPGAYPLILVTYEIACSKYSDPTAGAFVKSFLSYASGGGQNGLAQLGYAPLPSELQAKVQAAVATIR</sequence>
<dbReference type="InterPro" id="IPR024370">
    <property type="entry name" value="PBP_domain"/>
</dbReference>
<dbReference type="SUPFAM" id="SSF53850">
    <property type="entry name" value="Periplasmic binding protein-like II"/>
    <property type="match status" value="1"/>
</dbReference>
<gene>
    <name evidence="8" type="primary">pstS</name>
    <name evidence="8" type="ORF">M6B22_13185</name>
</gene>
<evidence type="ECO:0000256" key="6">
    <source>
        <dbReference type="SAM" id="SignalP"/>
    </source>
</evidence>